<reference evidence="12 13" key="1">
    <citation type="submission" date="2016-11" db="EMBL/GenBank/DDBJ databases">
        <title>The macronuclear genome of Stentor coeruleus: a giant cell with tiny introns.</title>
        <authorList>
            <person name="Slabodnick M."/>
            <person name="Ruby J.G."/>
            <person name="Reiff S.B."/>
            <person name="Swart E.C."/>
            <person name="Gosai S."/>
            <person name="Prabakaran S."/>
            <person name="Witkowska E."/>
            <person name="Larue G.E."/>
            <person name="Fisher S."/>
            <person name="Freeman R.M."/>
            <person name="Gunawardena J."/>
            <person name="Chu W."/>
            <person name="Stover N.A."/>
            <person name="Gregory B.D."/>
            <person name="Nowacki M."/>
            <person name="Derisi J."/>
            <person name="Roy S.W."/>
            <person name="Marshall W.F."/>
            <person name="Sood P."/>
        </authorList>
    </citation>
    <scope>NUCLEOTIDE SEQUENCE [LARGE SCALE GENOMIC DNA]</scope>
    <source>
        <strain evidence="12">WM001</strain>
    </source>
</reference>
<keyword evidence="2" id="KW-0597">Phosphoprotein</keyword>
<evidence type="ECO:0000256" key="2">
    <source>
        <dbReference type="ARBA" id="ARBA00022553"/>
    </source>
</evidence>
<dbReference type="Gene3D" id="1.10.510.10">
    <property type="entry name" value="Transferase(Phosphotransferase) domain 1"/>
    <property type="match status" value="1"/>
</dbReference>
<comment type="caution">
    <text evidence="12">The sequence shown here is derived from an EMBL/GenBank/DDBJ whole genome shotgun (WGS) entry which is preliminary data.</text>
</comment>
<dbReference type="InterPro" id="IPR000719">
    <property type="entry name" value="Prot_kinase_dom"/>
</dbReference>
<dbReference type="PROSITE" id="PS50011">
    <property type="entry name" value="PROTEIN_KINASE_DOM"/>
    <property type="match status" value="1"/>
</dbReference>
<keyword evidence="13" id="KW-1185">Reference proteome</keyword>
<evidence type="ECO:0000259" key="11">
    <source>
        <dbReference type="PROSITE" id="PS50053"/>
    </source>
</evidence>
<evidence type="ECO:0000256" key="9">
    <source>
        <dbReference type="SAM" id="MobiDB-lite"/>
    </source>
</evidence>
<dbReference type="PROSITE" id="PS00107">
    <property type="entry name" value="PROTEIN_KINASE_ATP"/>
    <property type="match status" value="1"/>
</dbReference>
<dbReference type="FunFam" id="1.10.510.10:FF:000008">
    <property type="entry name" value="Non-specific serine/threonine protein kinase"/>
    <property type="match status" value="1"/>
</dbReference>
<dbReference type="Gene3D" id="3.30.200.20">
    <property type="entry name" value="Phosphorylase Kinase, domain 1"/>
    <property type="match status" value="1"/>
</dbReference>
<feature type="region of interest" description="Disordered" evidence="9">
    <location>
        <begin position="717"/>
        <end position="763"/>
    </location>
</feature>
<evidence type="ECO:0000256" key="1">
    <source>
        <dbReference type="ARBA" id="ARBA00022527"/>
    </source>
</evidence>
<dbReference type="PROSITE" id="PS50053">
    <property type="entry name" value="UBIQUITIN_2"/>
    <property type="match status" value="1"/>
</dbReference>
<name>A0A1R2CAK4_9CILI</name>
<sequence length="763" mass="86422">MLLTFKLIDQTSQSGKQAIIAEPYHTISELKTILASTVSQSANMIRILLIKDGNEILLSEENSLSSYDINESSALFLDIIRPEDEAEAAIRDKLRAKREMIEQKEAAPSKDWLSILAEKIRTGVLSGVLQIIGDYEREEAGKIVDDEEDLLSTANTDGYTALHFACQLGHSNIVQLFVARNAACNRESRDCFTPLMLAVNNGHVECVRAIIKHPRIQINKMTSGKGTALHLACKKGYSSIVQLLLESKACMTIEDQAGMIPLQVASTQEIFELIPRFMGELQLQSINENLPKGALNFSSEVYYTGSLVIEDKLVFLYIDHDNGLLKCFHNKESFMNQDEPWLTVKLIDIWDIKTIKGLLYGNKNAMCFVLYSKLGSYKFYTLQADLTNEWVTRLQNGIDYCQIHKRGFNAEDNKSEEDQDAIKEGIILKSVARLNDEVNFKSFTILGELGSGSFGKVYKVIKNDTKRVYAIKQLNKQFLISQKQIKYAIGECKILRYLRHPFIISMSYAFQTPKNLYMVLELCPNGDLMTHLSERSRFAESVAKFYIAETILAVEYLHSLDIVYRDLKPENILLDRAGHVRLADFGLAKENVNPLNPAMSFCGSPAYLAPEMLSKSGSEKSADVYGIGAILYELLTGLPPFYSDNIKELFRNIKNGMLQFPKTVRPEAQDLMRKLMNKDPTKRPSISQVKHHVFFRDINWEDLEKKKAKAPRLGNKWLQLDETGDEPAEELPTTAPKRNIVDDEDYDEEELGDSVAEFNFSRN</sequence>
<dbReference type="SMART" id="SM00248">
    <property type="entry name" value="ANK"/>
    <property type="match status" value="3"/>
</dbReference>
<dbReference type="Pfam" id="PF00069">
    <property type="entry name" value="Pkinase"/>
    <property type="match status" value="1"/>
</dbReference>
<dbReference type="InterPro" id="IPR017441">
    <property type="entry name" value="Protein_kinase_ATP_BS"/>
</dbReference>
<dbReference type="SMART" id="SM00220">
    <property type="entry name" value="S_TKc"/>
    <property type="match status" value="1"/>
</dbReference>
<evidence type="ECO:0008006" key="14">
    <source>
        <dbReference type="Google" id="ProtNLM"/>
    </source>
</evidence>
<evidence type="ECO:0000256" key="7">
    <source>
        <dbReference type="PROSITE-ProRule" id="PRU00023"/>
    </source>
</evidence>
<keyword evidence="3" id="KW-0808">Transferase</keyword>
<dbReference type="EMBL" id="MPUH01000219">
    <property type="protein sequence ID" value="OMJ86005.1"/>
    <property type="molecule type" value="Genomic_DNA"/>
</dbReference>
<evidence type="ECO:0000256" key="5">
    <source>
        <dbReference type="ARBA" id="ARBA00022777"/>
    </source>
</evidence>
<evidence type="ECO:0000256" key="6">
    <source>
        <dbReference type="ARBA" id="ARBA00022840"/>
    </source>
</evidence>
<dbReference type="InterPro" id="IPR002110">
    <property type="entry name" value="Ankyrin_rpt"/>
</dbReference>
<feature type="binding site" evidence="8">
    <location>
        <position position="472"/>
    </location>
    <ligand>
        <name>ATP</name>
        <dbReference type="ChEBI" id="CHEBI:30616"/>
    </ligand>
</feature>
<evidence type="ECO:0000256" key="8">
    <source>
        <dbReference type="PROSITE-ProRule" id="PRU10141"/>
    </source>
</evidence>
<dbReference type="GO" id="GO:0005524">
    <property type="term" value="F:ATP binding"/>
    <property type="evidence" value="ECO:0007669"/>
    <property type="project" value="UniProtKB-UniRule"/>
</dbReference>
<dbReference type="GO" id="GO:0004674">
    <property type="term" value="F:protein serine/threonine kinase activity"/>
    <property type="evidence" value="ECO:0007669"/>
    <property type="project" value="UniProtKB-KW"/>
</dbReference>
<dbReference type="AlphaFoldDB" id="A0A1R2CAK4"/>
<dbReference type="SUPFAM" id="SSF48403">
    <property type="entry name" value="Ankyrin repeat"/>
    <property type="match status" value="1"/>
</dbReference>
<dbReference type="InterPro" id="IPR008271">
    <property type="entry name" value="Ser/Thr_kinase_AS"/>
</dbReference>
<feature type="repeat" description="ANK" evidence="7">
    <location>
        <begin position="157"/>
        <end position="189"/>
    </location>
</feature>
<dbReference type="Pfam" id="PF00023">
    <property type="entry name" value="Ank"/>
    <property type="match status" value="1"/>
</dbReference>
<feature type="domain" description="Protein kinase" evidence="10">
    <location>
        <begin position="443"/>
        <end position="695"/>
    </location>
</feature>
<dbReference type="InterPro" id="IPR036770">
    <property type="entry name" value="Ankyrin_rpt-contain_sf"/>
</dbReference>
<keyword evidence="4 8" id="KW-0547">Nucleotide-binding</keyword>
<keyword evidence="5" id="KW-0418">Kinase</keyword>
<protein>
    <recommendedName>
        <fullName evidence="14">Non-specific serine/threonine protein kinase</fullName>
    </recommendedName>
</protein>
<feature type="domain" description="Ubiquitin-like" evidence="11">
    <location>
        <begin position="1"/>
        <end position="77"/>
    </location>
</feature>
<dbReference type="PROSITE" id="PS00108">
    <property type="entry name" value="PROTEIN_KINASE_ST"/>
    <property type="match status" value="1"/>
</dbReference>
<dbReference type="OrthoDB" id="296761at2759"/>
<dbReference type="FunFam" id="3.30.200.20:FF:000042">
    <property type="entry name" value="Aurora kinase A"/>
    <property type="match status" value="1"/>
</dbReference>
<dbReference type="InterPro" id="IPR045270">
    <property type="entry name" value="STKc_AGC"/>
</dbReference>
<accession>A0A1R2CAK4</accession>
<evidence type="ECO:0000256" key="4">
    <source>
        <dbReference type="ARBA" id="ARBA00022741"/>
    </source>
</evidence>
<dbReference type="Pfam" id="PF12796">
    <property type="entry name" value="Ank_2"/>
    <property type="match status" value="1"/>
</dbReference>
<organism evidence="12 13">
    <name type="scientific">Stentor coeruleus</name>
    <dbReference type="NCBI Taxonomy" id="5963"/>
    <lineage>
        <taxon>Eukaryota</taxon>
        <taxon>Sar</taxon>
        <taxon>Alveolata</taxon>
        <taxon>Ciliophora</taxon>
        <taxon>Postciliodesmatophora</taxon>
        <taxon>Heterotrichea</taxon>
        <taxon>Heterotrichida</taxon>
        <taxon>Stentoridae</taxon>
        <taxon>Stentor</taxon>
    </lineage>
</organism>
<dbReference type="Gene3D" id="1.25.40.20">
    <property type="entry name" value="Ankyrin repeat-containing domain"/>
    <property type="match status" value="1"/>
</dbReference>
<evidence type="ECO:0000256" key="3">
    <source>
        <dbReference type="ARBA" id="ARBA00022679"/>
    </source>
</evidence>
<dbReference type="CDD" id="cd05123">
    <property type="entry name" value="STKc_AGC"/>
    <property type="match status" value="1"/>
</dbReference>
<keyword evidence="1" id="KW-0723">Serine/threonine-protein kinase</keyword>
<keyword evidence="7" id="KW-0040">ANK repeat</keyword>
<dbReference type="InterPro" id="IPR011009">
    <property type="entry name" value="Kinase-like_dom_sf"/>
</dbReference>
<gene>
    <name evidence="12" type="ORF">SteCoe_12573</name>
</gene>
<keyword evidence="6 8" id="KW-0067">ATP-binding</keyword>
<dbReference type="InterPro" id="IPR000626">
    <property type="entry name" value="Ubiquitin-like_dom"/>
</dbReference>
<evidence type="ECO:0000313" key="13">
    <source>
        <dbReference type="Proteomes" id="UP000187209"/>
    </source>
</evidence>
<proteinExistence type="predicted"/>
<evidence type="ECO:0000313" key="12">
    <source>
        <dbReference type="EMBL" id="OMJ86005.1"/>
    </source>
</evidence>
<dbReference type="Proteomes" id="UP000187209">
    <property type="component" value="Unassembled WGS sequence"/>
</dbReference>
<feature type="repeat" description="ANK" evidence="7">
    <location>
        <begin position="224"/>
        <end position="256"/>
    </location>
</feature>
<evidence type="ECO:0000259" key="10">
    <source>
        <dbReference type="PROSITE" id="PS50011"/>
    </source>
</evidence>
<dbReference type="PROSITE" id="PS50297">
    <property type="entry name" value="ANK_REP_REGION"/>
    <property type="match status" value="2"/>
</dbReference>
<feature type="compositionally biased region" description="Acidic residues" evidence="9">
    <location>
        <begin position="742"/>
        <end position="752"/>
    </location>
</feature>
<dbReference type="SUPFAM" id="SSF56112">
    <property type="entry name" value="Protein kinase-like (PK-like)"/>
    <property type="match status" value="1"/>
</dbReference>
<dbReference type="PROSITE" id="PS50088">
    <property type="entry name" value="ANK_REPEAT"/>
    <property type="match status" value="2"/>
</dbReference>
<dbReference type="PANTHER" id="PTHR24351">
    <property type="entry name" value="RIBOSOMAL PROTEIN S6 KINASE"/>
    <property type="match status" value="1"/>
</dbReference>